<name>A0AA96HVS1_9GAST</name>
<dbReference type="EMBL" id="OK323957">
    <property type="protein sequence ID" value="WNO18562.1"/>
    <property type="molecule type" value="Genomic_DNA"/>
</dbReference>
<sequence>MSSLFMSLIFSLPLMTQPLSLGMNLVFLVTISSVLTATQISSWHAYSLFLIYVGGLLVMFAYVAALIPNNLFKGFSMVLTFILLMMMFIAVISLFTTPDSFFLQINISLSSESWKNLLSPIYLTSSKSFFILLFLAIALFMNLLAVVKICFYQQGPLRPFN</sequence>
<proteinExistence type="predicted"/>
<keyword evidence="1" id="KW-0472">Membrane</keyword>
<accession>A0AA96HVS1</accession>
<feature type="transmembrane region" description="Helical" evidence="1">
    <location>
        <begin position="129"/>
        <end position="151"/>
    </location>
</feature>
<keyword evidence="1" id="KW-0812">Transmembrane</keyword>
<keyword evidence="1" id="KW-1133">Transmembrane helix</keyword>
<feature type="transmembrane region" description="Helical" evidence="1">
    <location>
        <begin position="46"/>
        <end position="67"/>
    </location>
</feature>
<keyword evidence="2" id="KW-0496">Mitochondrion</keyword>
<dbReference type="AlphaFoldDB" id="A0AA96HVS1"/>
<gene>
    <name evidence="2" type="primary">ND6</name>
</gene>
<evidence type="ECO:0000313" key="2">
    <source>
        <dbReference type="EMBL" id="WNO18562.1"/>
    </source>
</evidence>
<feature type="transmembrane region" description="Helical" evidence="1">
    <location>
        <begin position="74"/>
        <end position="95"/>
    </location>
</feature>
<evidence type="ECO:0000256" key="1">
    <source>
        <dbReference type="SAM" id="Phobius"/>
    </source>
</evidence>
<geneLocation type="mitochondrion" evidence="2"/>
<organism evidence="2">
    <name type="scientific">Pectinodonta sp</name>
    <dbReference type="NCBI Taxonomy" id="3071117"/>
    <lineage>
        <taxon>Eukaryota</taxon>
        <taxon>Metazoa</taxon>
        <taxon>Spiralia</taxon>
        <taxon>Lophotrochozoa</taxon>
        <taxon>Mollusca</taxon>
        <taxon>Gastropoda</taxon>
        <taxon>Patellogastropoda</taxon>
        <taxon>Lottioidea</taxon>
        <taxon>Acmaeidae</taxon>
        <taxon>Pectinodonta</taxon>
    </lineage>
</organism>
<reference evidence="2" key="1">
    <citation type="submission" date="2021-09" db="EMBL/GenBank/DDBJ databases">
        <authorList>
            <person name="Qi Y."/>
            <person name="Zhong Z."/>
            <person name="Sun J."/>
        </authorList>
    </citation>
    <scope>NUCLEOTIDE SEQUENCE</scope>
</reference>
<protein>
    <submittedName>
        <fullName evidence="2">NADH dehydrogenase subunit 6</fullName>
    </submittedName>
</protein>